<dbReference type="STRING" id="8078.ENSFHEP00000026956"/>
<evidence type="ECO:0000259" key="3">
    <source>
        <dbReference type="PROSITE" id="PS50835"/>
    </source>
</evidence>
<dbReference type="PROSITE" id="PS50835">
    <property type="entry name" value="IG_LIKE"/>
    <property type="match status" value="1"/>
</dbReference>
<accession>A0A3Q2QI51</accession>
<dbReference type="SMART" id="SM00406">
    <property type="entry name" value="IGv"/>
    <property type="match status" value="1"/>
</dbReference>
<keyword evidence="1" id="KW-0732">Signal</keyword>
<name>A0A3Q2QI51_FUNHE</name>
<dbReference type="InterPro" id="IPR050413">
    <property type="entry name" value="TCR_beta_variable"/>
</dbReference>
<feature type="domain" description="Ig-like" evidence="3">
    <location>
        <begin position="54"/>
        <end position="144"/>
    </location>
</feature>
<dbReference type="SUPFAM" id="SSF48726">
    <property type="entry name" value="Immunoglobulin"/>
    <property type="match status" value="1"/>
</dbReference>
<reference evidence="4" key="1">
    <citation type="submission" date="2025-08" db="UniProtKB">
        <authorList>
            <consortium name="Ensembl"/>
        </authorList>
    </citation>
    <scope>IDENTIFICATION</scope>
</reference>
<dbReference type="InterPro" id="IPR013106">
    <property type="entry name" value="Ig_V-set"/>
</dbReference>
<reference evidence="4" key="2">
    <citation type="submission" date="2025-09" db="UniProtKB">
        <authorList>
            <consortium name="Ensembl"/>
        </authorList>
    </citation>
    <scope>IDENTIFICATION</scope>
</reference>
<dbReference type="InterPro" id="IPR007110">
    <property type="entry name" value="Ig-like_dom"/>
</dbReference>
<dbReference type="GO" id="GO:0005886">
    <property type="term" value="C:plasma membrane"/>
    <property type="evidence" value="ECO:0007669"/>
    <property type="project" value="TreeGrafter"/>
</dbReference>
<keyword evidence="2" id="KW-0391">Immunity</keyword>
<dbReference type="PANTHER" id="PTHR23268:SF102">
    <property type="entry name" value="IMMUNOGLOBULIN V-SET DOMAIN-CONTAINING PROTEIN"/>
    <property type="match status" value="1"/>
</dbReference>
<dbReference type="Gene3D" id="2.60.40.10">
    <property type="entry name" value="Immunoglobulins"/>
    <property type="match status" value="1"/>
</dbReference>
<evidence type="ECO:0000313" key="4">
    <source>
        <dbReference type="Ensembl" id="ENSFHEP00000026956.1"/>
    </source>
</evidence>
<evidence type="ECO:0000256" key="1">
    <source>
        <dbReference type="ARBA" id="ARBA00022729"/>
    </source>
</evidence>
<dbReference type="PANTHER" id="PTHR23268">
    <property type="entry name" value="T-CELL RECEPTOR BETA CHAIN"/>
    <property type="match status" value="1"/>
</dbReference>
<protein>
    <recommendedName>
        <fullName evidence="3">Ig-like domain-containing protein</fullName>
    </recommendedName>
</protein>
<dbReference type="Ensembl" id="ENSFHET00000001385.1">
    <property type="protein sequence ID" value="ENSFHEP00000026956.1"/>
    <property type="gene ID" value="ENSFHEG00000000228.1"/>
</dbReference>
<dbReference type="InterPro" id="IPR036179">
    <property type="entry name" value="Ig-like_dom_sf"/>
</dbReference>
<proteinExistence type="predicted"/>
<dbReference type="Proteomes" id="UP000265000">
    <property type="component" value="Unplaced"/>
</dbReference>
<dbReference type="GeneTree" id="ENSGT00940000177066"/>
<sequence>MINNFSYSFLEALFSLFTNLSHIFYCLRCWNVVSASYVDGGDSVSQTPVLWKHQDDNATLECSHTKGGTYRQMYWYQQLPGQMMKQIVFTTAYSAHQYEQGFSEEKFPSEKKVAENGSLTVKKLQPADSGVYFCAVSEHSDAAD</sequence>
<evidence type="ECO:0000256" key="2">
    <source>
        <dbReference type="ARBA" id="ARBA00022859"/>
    </source>
</evidence>
<dbReference type="Pfam" id="PF07686">
    <property type="entry name" value="V-set"/>
    <property type="match status" value="1"/>
</dbReference>
<dbReference type="GO" id="GO:0002376">
    <property type="term" value="P:immune system process"/>
    <property type="evidence" value="ECO:0007669"/>
    <property type="project" value="UniProtKB-KW"/>
</dbReference>
<keyword evidence="5" id="KW-1185">Reference proteome</keyword>
<dbReference type="AlphaFoldDB" id="A0A3Q2QI51"/>
<evidence type="ECO:0000313" key="5">
    <source>
        <dbReference type="Proteomes" id="UP000265000"/>
    </source>
</evidence>
<dbReference type="InterPro" id="IPR013783">
    <property type="entry name" value="Ig-like_fold"/>
</dbReference>
<organism evidence="4 5">
    <name type="scientific">Fundulus heteroclitus</name>
    <name type="common">Killifish</name>
    <name type="synonym">Mummichog</name>
    <dbReference type="NCBI Taxonomy" id="8078"/>
    <lineage>
        <taxon>Eukaryota</taxon>
        <taxon>Metazoa</taxon>
        <taxon>Chordata</taxon>
        <taxon>Craniata</taxon>
        <taxon>Vertebrata</taxon>
        <taxon>Euteleostomi</taxon>
        <taxon>Actinopterygii</taxon>
        <taxon>Neopterygii</taxon>
        <taxon>Teleostei</taxon>
        <taxon>Neoteleostei</taxon>
        <taxon>Acanthomorphata</taxon>
        <taxon>Ovalentaria</taxon>
        <taxon>Atherinomorphae</taxon>
        <taxon>Cyprinodontiformes</taxon>
        <taxon>Fundulidae</taxon>
        <taxon>Fundulus</taxon>
    </lineage>
</organism>
<dbReference type="GO" id="GO:0007166">
    <property type="term" value="P:cell surface receptor signaling pathway"/>
    <property type="evidence" value="ECO:0007669"/>
    <property type="project" value="TreeGrafter"/>
</dbReference>